<dbReference type="InterPro" id="IPR051406">
    <property type="entry name" value="PLD_domain"/>
</dbReference>
<dbReference type="InterPro" id="IPR001736">
    <property type="entry name" value="PLipase_D/transphosphatidylase"/>
</dbReference>
<dbReference type="EC" id="3.1.4.4" evidence="3"/>
<evidence type="ECO:0000313" key="9">
    <source>
        <dbReference type="EMBL" id="MDR7338005.1"/>
    </source>
</evidence>
<dbReference type="RefSeq" id="WP_270124191.1">
    <property type="nucleotide sequence ID" value="NZ_BAAAOM010000007.1"/>
</dbReference>
<evidence type="ECO:0000256" key="2">
    <source>
        <dbReference type="ARBA" id="ARBA00008664"/>
    </source>
</evidence>
<comment type="similarity">
    <text evidence="2">Belongs to the phospholipase D family.</text>
</comment>
<feature type="domain" description="PLD phosphodiesterase" evidence="7">
    <location>
        <begin position="178"/>
        <end position="205"/>
    </location>
</feature>
<name>A0A9X3TAF9_9ACTN</name>
<dbReference type="Proteomes" id="UP001183604">
    <property type="component" value="Unassembled WGS sequence"/>
</dbReference>
<dbReference type="Gene3D" id="3.30.870.10">
    <property type="entry name" value="Endonuclease Chain A"/>
    <property type="match status" value="1"/>
</dbReference>
<dbReference type="GO" id="GO:0016891">
    <property type="term" value="F:RNA endonuclease activity producing 5'-phosphomonoesters, hydrolytic mechanism"/>
    <property type="evidence" value="ECO:0007669"/>
    <property type="project" value="TreeGrafter"/>
</dbReference>
<proteinExistence type="inferred from homology"/>
<dbReference type="PANTHER" id="PTHR43856:SF1">
    <property type="entry name" value="MITOCHONDRIAL CARDIOLIPIN HYDROLASE"/>
    <property type="match status" value="1"/>
</dbReference>
<dbReference type="SMART" id="SM00155">
    <property type="entry name" value="PLDc"/>
    <property type="match status" value="1"/>
</dbReference>
<dbReference type="Pfam" id="PF13091">
    <property type="entry name" value="PLDc_2"/>
    <property type="match status" value="1"/>
</dbReference>
<reference evidence="9 11" key="2">
    <citation type="submission" date="2023-07" db="EMBL/GenBank/DDBJ databases">
        <title>Sequencing the genomes of 1000 actinobacteria strains.</title>
        <authorList>
            <person name="Klenk H.-P."/>
        </authorList>
    </citation>
    <scope>NUCLEOTIDE SEQUENCE [LARGE SCALE GENOMIC DNA]</scope>
    <source>
        <strain evidence="9 11">DSM 44724</strain>
    </source>
</reference>
<dbReference type="Proteomes" id="UP001145799">
    <property type="component" value="Unassembled WGS sequence"/>
</dbReference>
<evidence type="ECO:0000256" key="6">
    <source>
        <dbReference type="ARBA" id="ARBA00023098"/>
    </source>
</evidence>
<accession>A0A9X3TAF9</accession>
<dbReference type="GO" id="GO:0004630">
    <property type="term" value="F:phospholipase D activity"/>
    <property type="evidence" value="ECO:0007669"/>
    <property type="project" value="UniProtKB-EC"/>
</dbReference>
<evidence type="ECO:0000256" key="5">
    <source>
        <dbReference type="ARBA" id="ARBA00022963"/>
    </source>
</evidence>
<dbReference type="GO" id="GO:0016042">
    <property type="term" value="P:lipid catabolic process"/>
    <property type="evidence" value="ECO:0007669"/>
    <property type="project" value="UniProtKB-KW"/>
</dbReference>
<dbReference type="InterPro" id="IPR025202">
    <property type="entry name" value="PLD-like_dom"/>
</dbReference>
<dbReference type="InterPro" id="IPR047955">
    <property type="entry name" value="DrmC-like"/>
</dbReference>
<comment type="catalytic activity">
    <reaction evidence="1">
        <text>a 1,2-diacyl-sn-glycero-3-phosphocholine + H2O = a 1,2-diacyl-sn-glycero-3-phosphate + choline + H(+)</text>
        <dbReference type="Rhea" id="RHEA:14445"/>
        <dbReference type="ChEBI" id="CHEBI:15354"/>
        <dbReference type="ChEBI" id="CHEBI:15377"/>
        <dbReference type="ChEBI" id="CHEBI:15378"/>
        <dbReference type="ChEBI" id="CHEBI:57643"/>
        <dbReference type="ChEBI" id="CHEBI:58608"/>
        <dbReference type="EC" id="3.1.4.4"/>
    </reaction>
</comment>
<organism evidence="8 10">
    <name type="scientific">Glycomyces lechevalierae</name>
    <dbReference type="NCBI Taxonomy" id="256034"/>
    <lineage>
        <taxon>Bacteria</taxon>
        <taxon>Bacillati</taxon>
        <taxon>Actinomycetota</taxon>
        <taxon>Actinomycetes</taxon>
        <taxon>Glycomycetales</taxon>
        <taxon>Glycomycetaceae</taxon>
        <taxon>Glycomyces</taxon>
    </lineage>
</organism>
<evidence type="ECO:0000313" key="11">
    <source>
        <dbReference type="Proteomes" id="UP001183604"/>
    </source>
</evidence>
<protein>
    <recommendedName>
        <fullName evidence="3">phospholipase D</fullName>
        <ecNumber evidence="3">3.1.4.4</ecNumber>
    </recommendedName>
</protein>
<evidence type="ECO:0000256" key="4">
    <source>
        <dbReference type="ARBA" id="ARBA00022801"/>
    </source>
</evidence>
<dbReference type="GO" id="GO:0006793">
    <property type="term" value="P:phosphorus metabolic process"/>
    <property type="evidence" value="ECO:0007669"/>
    <property type="project" value="UniProtKB-ARBA"/>
</dbReference>
<dbReference type="EMBL" id="JAPZVQ010000018">
    <property type="protein sequence ID" value="MDA1387688.1"/>
    <property type="molecule type" value="Genomic_DNA"/>
</dbReference>
<keyword evidence="4" id="KW-0378">Hydrolase</keyword>
<keyword evidence="11" id="KW-1185">Reference proteome</keyword>
<evidence type="ECO:0000256" key="3">
    <source>
        <dbReference type="ARBA" id="ARBA00012027"/>
    </source>
</evidence>
<dbReference type="NCBIfam" id="NF038319">
    <property type="entry name" value="DISARM_DrmC_I"/>
    <property type="match status" value="1"/>
</dbReference>
<dbReference type="SUPFAM" id="SSF56024">
    <property type="entry name" value="Phospholipase D/nuclease"/>
    <property type="match status" value="1"/>
</dbReference>
<dbReference type="EMBL" id="JAVDYD010000001">
    <property type="protein sequence ID" value="MDR7338005.1"/>
    <property type="molecule type" value="Genomic_DNA"/>
</dbReference>
<evidence type="ECO:0000259" key="7">
    <source>
        <dbReference type="PROSITE" id="PS50035"/>
    </source>
</evidence>
<dbReference type="PANTHER" id="PTHR43856">
    <property type="entry name" value="CARDIOLIPIN HYDROLASE"/>
    <property type="match status" value="1"/>
</dbReference>
<comment type="caution">
    <text evidence="8">The sequence shown here is derived from an EMBL/GenBank/DDBJ whole genome shotgun (WGS) entry which is preliminary data.</text>
</comment>
<evidence type="ECO:0000256" key="1">
    <source>
        <dbReference type="ARBA" id="ARBA00000798"/>
    </source>
</evidence>
<evidence type="ECO:0000313" key="10">
    <source>
        <dbReference type="Proteomes" id="UP001145799"/>
    </source>
</evidence>
<keyword evidence="6" id="KW-0443">Lipid metabolism</keyword>
<evidence type="ECO:0000313" key="8">
    <source>
        <dbReference type="EMBL" id="MDA1387688.1"/>
    </source>
</evidence>
<sequence>MPSSSDERSAAAELGRTLTGGEAADLADRLADGQPLWVALRALSPQRRAVVRPLAERIATDRLLPLLDAVSAARTRIGRVEPVWTMPGPLAQTGPLTTSILRHIEGARQSITCSTFNFQRSSGLWPALAEAARRPGVGLRVYLDADAAASGSRTPTAEEVAAHLHPGIVLRTKHFDGTKVRNHAKFVVVDHRFVLVTSANLSWSAEYGNIELGIRTDDAPLAESIERELFDVEDRLYERVHAD</sequence>
<keyword evidence="5" id="KW-0442">Lipid degradation</keyword>
<dbReference type="PROSITE" id="PS50035">
    <property type="entry name" value="PLD"/>
    <property type="match status" value="1"/>
</dbReference>
<reference evidence="8" key="1">
    <citation type="submission" date="2022-12" db="EMBL/GenBank/DDBJ databases">
        <title>Gycomyces niveus sp.nov., a novel actinomycete isolated from soil in Shouguang.</title>
        <authorList>
            <person name="Yang X."/>
        </authorList>
    </citation>
    <scope>NUCLEOTIDE SEQUENCE</scope>
    <source>
        <strain evidence="8">DSM 44724</strain>
    </source>
</reference>
<dbReference type="AlphaFoldDB" id="A0A9X3TAF9"/>
<gene>
    <name evidence="8" type="primary">drmC</name>
    <name evidence="9" type="ORF">J2S69_001724</name>
    <name evidence="8" type="ORF">O2L01_22035</name>
</gene>